<accession>A0ABU6W389</accession>
<sequence length="128" mass="13982">MATGTHEGGDMPPAPALYPSRVTGAPSSPGTRISAGPRYTSAERRRWDAVDDAVADWLELLDDAVAERGRRVDDSAAACRRRDDKESSQPELLDAILSSLDVELAAGPRRCWPSCWMERDATNGGWRQ</sequence>
<evidence type="ECO:0000256" key="1">
    <source>
        <dbReference type="SAM" id="MobiDB-lite"/>
    </source>
</evidence>
<evidence type="ECO:0000313" key="2">
    <source>
        <dbReference type="EMBL" id="MED6180360.1"/>
    </source>
</evidence>
<organism evidence="2 3">
    <name type="scientific">Stylosanthes scabra</name>
    <dbReference type="NCBI Taxonomy" id="79078"/>
    <lineage>
        <taxon>Eukaryota</taxon>
        <taxon>Viridiplantae</taxon>
        <taxon>Streptophyta</taxon>
        <taxon>Embryophyta</taxon>
        <taxon>Tracheophyta</taxon>
        <taxon>Spermatophyta</taxon>
        <taxon>Magnoliopsida</taxon>
        <taxon>eudicotyledons</taxon>
        <taxon>Gunneridae</taxon>
        <taxon>Pentapetalae</taxon>
        <taxon>rosids</taxon>
        <taxon>fabids</taxon>
        <taxon>Fabales</taxon>
        <taxon>Fabaceae</taxon>
        <taxon>Papilionoideae</taxon>
        <taxon>50 kb inversion clade</taxon>
        <taxon>dalbergioids sensu lato</taxon>
        <taxon>Dalbergieae</taxon>
        <taxon>Pterocarpus clade</taxon>
        <taxon>Stylosanthes</taxon>
    </lineage>
</organism>
<name>A0ABU6W389_9FABA</name>
<protein>
    <submittedName>
        <fullName evidence="2">Uncharacterized protein</fullName>
    </submittedName>
</protein>
<dbReference type="Proteomes" id="UP001341840">
    <property type="component" value="Unassembled WGS sequence"/>
</dbReference>
<comment type="caution">
    <text evidence="2">The sequence shown here is derived from an EMBL/GenBank/DDBJ whole genome shotgun (WGS) entry which is preliminary data.</text>
</comment>
<proteinExistence type="predicted"/>
<evidence type="ECO:0000313" key="3">
    <source>
        <dbReference type="Proteomes" id="UP001341840"/>
    </source>
</evidence>
<reference evidence="2 3" key="1">
    <citation type="journal article" date="2023" name="Plants (Basel)">
        <title>Bridging the Gap: Combining Genomics and Transcriptomics Approaches to Understand Stylosanthes scabra, an Orphan Legume from the Brazilian Caatinga.</title>
        <authorList>
            <person name="Ferreira-Neto J.R.C."/>
            <person name="da Silva M.D."/>
            <person name="Binneck E."/>
            <person name="de Melo N.F."/>
            <person name="da Silva R.H."/>
            <person name="de Melo A.L.T.M."/>
            <person name="Pandolfi V."/>
            <person name="Bustamante F.O."/>
            <person name="Brasileiro-Vidal A.C."/>
            <person name="Benko-Iseppon A.M."/>
        </authorList>
    </citation>
    <scope>NUCLEOTIDE SEQUENCE [LARGE SCALE GENOMIC DNA]</scope>
    <source>
        <tissue evidence="2">Leaves</tissue>
    </source>
</reference>
<dbReference type="EMBL" id="JASCZI010181264">
    <property type="protein sequence ID" value="MED6180360.1"/>
    <property type="molecule type" value="Genomic_DNA"/>
</dbReference>
<gene>
    <name evidence="2" type="ORF">PIB30_009428</name>
</gene>
<keyword evidence="3" id="KW-1185">Reference proteome</keyword>
<feature type="region of interest" description="Disordered" evidence="1">
    <location>
        <begin position="1"/>
        <end position="45"/>
    </location>
</feature>